<dbReference type="RefSeq" id="WP_382399726.1">
    <property type="nucleotide sequence ID" value="NZ_JBHSWH010000001.1"/>
</dbReference>
<evidence type="ECO:0000313" key="3">
    <source>
        <dbReference type="EMBL" id="MFC6704990.1"/>
    </source>
</evidence>
<keyword evidence="1" id="KW-1133">Transmembrane helix</keyword>
<dbReference type="InterPro" id="IPR006311">
    <property type="entry name" value="TAT_signal"/>
</dbReference>
<feature type="signal peptide" evidence="2">
    <location>
        <begin position="1"/>
        <end position="33"/>
    </location>
</feature>
<proteinExistence type="predicted"/>
<protein>
    <recommendedName>
        <fullName evidence="5">Gram-positive cocci surface proteins LPxTG domain-containing protein</fullName>
    </recommendedName>
</protein>
<keyword evidence="1" id="KW-0472">Membrane</keyword>
<accession>A0ABW2ADZ8</accession>
<dbReference type="Proteomes" id="UP001596298">
    <property type="component" value="Unassembled WGS sequence"/>
</dbReference>
<sequence>MTRTHFSRRIALGALTIGAVAAVGIAGAPSALAAVHQDLPQVSAQQQRAAVSAASTPGARALLTTATRDAATRRHTAMPHTPATIGTHGTPVYALSASFVRGQSETVGQLWYVATSASTGAGPMTLFTAPDKTGAWQAVNVASGNTEARMAAAAHGGSLLLEPQVNAWYAVTADRIKPLNSAAKKVVGPAAVSVASYQHIVQSRYADKQSGSAYAKRGTAGGFSASATTPGGATQGGMSGHGIGLVAGGVLVAGAAGLGLKRRRRA</sequence>
<feature type="chain" id="PRO_5046203627" description="Gram-positive cocci surface proteins LPxTG domain-containing protein" evidence="2">
    <location>
        <begin position="34"/>
        <end position="266"/>
    </location>
</feature>
<comment type="caution">
    <text evidence="3">The sequence shown here is derived from an EMBL/GenBank/DDBJ whole genome shotgun (WGS) entry which is preliminary data.</text>
</comment>
<keyword evidence="4" id="KW-1185">Reference proteome</keyword>
<gene>
    <name evidence="3" type="ORF">ACFQDH_06835</name>
</gene>
<dbReference type="PROSITE" id="PS51318">
    <property type="entry name" value="TAT"/>
    <property type="match status" value="1"/>
</dbReference>
<feature type="transmembrane region" description="Helical" evidence="1">
    <location>
        <begin position="242"/>
        <end position="260"/>
    </location>
</feature>
<name>A0ABW2ADZ8_9MICO</name>
<dbReference type="EMBL" id="JBHSWH010000001">
    <property type="protein sequence ID" value="MFC6704990.1"/>
    <property type="molecule type" value="Genomic_DNA"/>
</dbReference>
<evidence type="ECO:0008006" key="5">
    <source>
        <dbReference type="Google" id="ProtNLM"/>
    </source>
</evidence>
<evidence type="ECO:0000313" key="4">
    <source>
        <dbReference type="Proteomes" id="UP001596298"/>
    </source>
</evidence>
<organism evidence="3 4">
    <name type="scientific">Flexivirga alba</name>
    <dbReference type="NCBI Taxonomy" id="702742"/>
    <lineage>
        <taxon>Bacteria</taxon>
        <taxon>Bacillati</taxon>
        <taxon>Actinomycetota</taxon>
        <taxon>Actinomycetes</taxon>
        <taxon>Micrococcales</taxon>
        <taxon>Dermacoccaceae</taxon>
        <taxon>Flexivirga</taxon>
    </lineage>
</organism>
<keyword evidence="1" id="KW-0812">Transmembrane</keyword>
<evidence type="ECO:0000256" key="1">
    <source>
        <dbReference type="SAM" id="Phobius"/>
    </source>
</evidence>
<evidence type="ECO:0000256" key="2">
    <source>
        <dbReference type="SAM" id="SignalP"/>
    </source>
</evidence>
<keyword evidence="2" id="KW-0732">Signal</keyword>
<reference evidence="4" key="1">
    <citation type="journal article" date="2019" name="Int. J. Syst. Evol. Microbiol.">
        <title>The Global Catalogue of Microorganisms (GCM) 10K type strain sequencing project: providing services to taxonomists for standard genome sequencing and annotation.</title>
        <authorList>
            <consortium name="The Broad Institute Genomics Platform"/>
            <consortium name="The Broad Institute Genome Sequencing Center for Infectious Disease"/>
            <person name="Wu L."/>
            <person name="Ma J."/>
        </authorList>
    </citation>
    <scope>NUCLEOTIDE SEQUENCE [LARGE SCALE GENOMIC DNA]</scope>
    <source>
        <strain evidence="4">CCUG 58127</strain>
    </source>
</reference>